<organism evidence="2 3">
    <name type="scientific">Mesorhizobium alhagi CCNWXJ12-2</name>
    <dbReference type="NCBI Taxonomy" id="1107882"/>
    <lineage>
        <taxon>Bacteria</taxon>
        <taxon>Pseudomonadati</taxon>
        <taxon>Pseudomonadota</taxon>
        <taxon>Alphaproteobacteria</taxon>
        <taxon>Hyphomicrobiales</taxon>
        <taxon>Phyllobacteriaceae</taxon>
        <taxon>Allomesorhizobium</taxon>
    </lineage>
</organism>
<keyword evidence="1" id="KW-1133">Transmembrane helix</keyword>
<name>H0HMA1_9HYPH</name>
<evidence type="ECO:0000256" key="1">
    <source>
        <dbReference type="SAM" id="Phobius"/>
    </source>
</evidence>
<dbReference type="EMBL" id="AHAM01000041">
    <property type="protein sequence ID" value="EHK58115.1"/>
    <property type="molecule type" value="Genomic_DNA"/>
</dbReference>
<protein>
    <submittedName>
        <fullName evidence="2">Uncharacterized protein</fullName>
    </submittedName>
</protein>
<gene>
    <name evidence="2" type="ORF">MAXJ12_06325</name>
</gene>
<dbReference type="AlphaFoldDB" id="H0HMA1"/>
<proteinExistence type="predicted"/>
<sequence length="62" mass="6841">MSNAMIFVLYLMTMGMVGMAWVFALWAAEEYGGARYGVAVIVPALVVMMCSIYALGIEFPWP</sequence>
<keyword evidence="1" id="KW-0812">Transmembrane</keyword>
<feature type="transmembrane region" description="Helical" evidence="1">
    <location>
        <begin position="34"/>
        <end position="56"/>
    </location>
</feature>
<reference evidence="2 3" key="1">
    <citation type="journal article" date="2012" name="J. Bacteriol.">
        <title>Draft Genome Sequence of Mesorhizobium alhagi CCNWXJ12-2T, a Novel Salt-Resistant Species Isolated from the Desert of Northwestern China.</title>
        <authorList>
            <person name="Zhou M."/>
            <person name="Chen W."/>
            <person name="Chen H."/>
            <person name="Wei G."/>
        </authorList>
    </citation>
    <scope>NUCLEOTIDE SEQUENCE [LARGE SCALE GENOMIC DNA]</scope>
    <source>
        <strain evidence="2 3">CCNWXJ12-2</strain>
    </source>
</reference>
<evidence type="ECO:0000313" key="2">
    <source>
        <dbReference type="EMBL" id="EHK58115.1"/>
    </source>
</evidence>
<keyword evidence="3" id="KW-1185">Reference proteome</keyword>
<feature type="transmembrane region" description="Helical" evidence="1">
    <location>
        <begin position="7"/>
        <end position="28"/>
    </location>
</feature>
<evidence type="ECO:0000313" key="3">
    <source>
        <dbReference type="Proteomes" id="UP000003250"/>
    </source>
</evidence>
<keyword evidence="1" id="KW-0472">Membrane</keyword>
<accession>H0HMA1</accession>
<dbReference type="RefSeq" id="WP_008834913.1">
    <property type="nucleotide sequence ID" value="NZ_AHAM01000041.1"/>
</dbReference>
<dbReference type="Proteomes" id="UP000003250">
    <property type="component" value="Unassembled WGS sequence"/>
</dbReference>